<feature type="domain" description="TAZ-type" evidence="7">
    <location>
        <begin position="235"/>
        <end position="333"/>
    </location>
</feature>
<dbReference type="SUPFAM" id="SSF57933">
    <property type="entry name" value="TAZ domain"/>
    <property type="match status" value="1"/>
</dbReference>
<dbReference type="Gene3D" id="1.25.40.420">
    <property type="match status" value="1"/>
</dbReference>
<name>A0A8B8ZNK2_PHODC</name>
<evidence type="ECO:0000256" key="1">
    <source>
        <dbReference type="ARBA" id="ARBA00004906"/>
    </source>
</evidence>
<dbReference type="InterPro" id="IPR000210">
    <property type="entry name" value="BTB/POZ_dom"/>
</dbReference>
<dbReference type="CDD" id="cd14733">
    <property type="entry name" value="BACK"/>
    <property type="match status" value="1"/>
</dbReference>
<evidence type="ECO:0000256" key="5">
    <source>
        <dbReference type="ARBA" id="ARBA00022833"/>
    </source>
</evidence>
<dbReference type="OrthoDB" id="636773at2759"/>
<dbReference type="Gene3D" id="1.20.1020.10">
    <property type="entry name" value="TAZ domain"/>
    <property type="match status" value="1"/>
</dbReference>
<dbReference type="GO" id="GO:0009725">
    <property type="term" value="P:response to hormone"/>
    <property type="evidence" value="ECO:0007669"/>
    <property type="project" value="UniProtKB-ARBA"/>
</dbReference>
<feature type="domain" description="BTB" evidence="6">
    <location>
        <begin position="60"/>
        <end position="129"/>
    </location>
</feature>
<dbReference type="PROSITE" id="PS50097">
    <property type="entry name" value="BTB"/>
    <property type="match status" value="1"/>
</dbReference>
<sequence length="377" mass="42703">MAEKRMGNINSRGCSPEAPPVPGLMTNCKPCKRSAARGCCVVTDATRDLWDKLFAEGYQADVFVCTNEGVIPAHASILGTASPVMKNMLRQSRRAEEAVEKAISIRGVPHHAVRVFLRFLYSSCYEQEEMNQFVLHLLVLSHVFVIPTLKNLCVQQLERGLLTTENVVDVFQLARLFDAPRLCLLCHRMIVRNFEAVSASEGWKVMKQSNPRLEKELLESVIDADTRKNERLKKLEERKIYLQLHEAMEALVHICRDGCRTIGPHDKVLRRSADPCNFPACRGLEALVRHFAGCKNRVLGGCTHCKRMWQLLELHSRLCSQVDGCKVPLCRHFKEKLRHQNKKDEVKWKLLVSKVLEAKSFSGAPFLQSMVAVCALT</sequence>
<keyword evidence="8" id="KW-1185">Reference proteome</keyword>
<dbReference type="Proteomes" id="UP000228380">
    <property type="component" value="Unplaced"/>
</dbReference>
<accession>A0A8B8ZNK2</accession>
<dbReference type="InterPro" id="IPR044513">
    <property type="entry name" value="BT1/2/3/4/5"/>
</dbReference>
<evidence type="ECO:0000259" key="6">
    <source>
        <dbReference type="PROSITE" id="PS50097"/>
    </source>
</evidence>
<evidence type="ECO:0000256" key="3">
    <source>
        <dbReference type="ARBA" id="ARBA00022771"/>
    </source>
</evidence>
<dbReference type="FunFam" id="1.20.1020.10:FF:000004">
    <property type="entry name" value="BTB/POZ and TAZ domain-containing protein 2"/>
    <property type="match status" value="1"/>
</dbReference>
<dbReference type="Pfam" id="PF00651">
    <property type="entry name" value="BTB"/>
    <property type="match status" value="1"/>
</dbReference>
<dbReference type="SUPFAM" id="SSF54695">
    <property type="entry name" value="POZ domain"/>
    <property type="match status" value="1"/>
</dbReference>
<keyword evidence="5" id="KW-0862">Zinc</keyword>
<dbReference type="InterPro" id="IPR011333">
    <property type="entry name" value="SKP1/BTB/POZ_sf"/>
</dbReference>
<dbReference type="PROSITE" id="PS50134">
    <property type="entry name" value="ZF_TAZ"/>
    <property type="match status" value="1"/>
</dbReference>
<organism evidence="8 9">
    <name type="scientific">Phoenix dactylifera</name>
    <name type="common">Date palm</name>
    <dbReference type="NCBI Taxonomy" id="42345"/>
    <lineage>
        <taxon>Eukaryota</taxon>
        <taxon>Viridiplantae</taxon>
        <taxon>Streptophyta</taxon>
        <taxon>Embryophyta</taxon>
        <taxon>Tracheophyta</taxon>
        <taxon>Spermatophyta</taxon>
        <taxon>Magnoliopsida</taxon>
        <taxon>Liliopsida</taxon>
        <taxon>Arecaceae</taxon>
        <taxon>Coryphoideae</taxon>
        <taxon>Phoeniceae</taxon>
        <taxon>Phoenix</taxon>
    </lineage>
</organism>
<dbReference type="Pfam" id="PF02135">
    <property type="entry name" value="zf-TAZ"/>
    <property type="match status" value="1"/>
</dbReference>
<evidence type="ECO:0000259" key="7">
    <source>
        <dbReference type="PROSITE" id="PS50134"/>
    </source>
</evidence>
<dbReference type="SMART" id="SM00225">
    <property type="entry name" value="BTB"/>
    <property type="match status" value="1"/>
</dbReference>
<keyword evidence="3" id="KW-0863">Zinc-finger</keyword>
<dbReference type="GO" id="GO:0008270">
    <property type="term" value="F:zinc ion binding"/>
    <property type="evidence" value="ECO:0007669"/>
    <property type="project" value="UniProtKB-KW"/>
</dbReference>
<protein>
    <submittedName>
        <fullName evidence="9">LOW QUALITY PROTEIN: BTB/POZ and TAZ domain-containing protein 4-like</fullName>
    </submittedName>
</protein>
<dbReference type="PANTHER" id="PTHR46287:SF11">
    <property type="entry name" value="BTB_POZ AND TAZ DOMAIN-CONTAINING PROTEIN 4"/>
    <property type="match status" value="1"/>
</dbReference>
<evidence type="ECO:0000256" key="2">
    <source>
        <dbReference type="ARBA" id="ARBA00022723"/>
    </source>
</evidence>
<dbReference type="AlphaFoldDB" id="A0A8B8ZNK2"/>
<dbReference type="SMART" id="SM00551">
    <property type="entry name" value="ZnF_TAZ"/>
    <property type="match status" value="1"/>
</dbReference>
<gene>
    <name evidence="9" type="primary">LOC120106816</name>
</gene>
<dbReference type="InterPro" id="IPR035898">
    <property type="entry name" value="TAZ_dom_sf"/>
</dbReference>
<proteinExistence type="predicted"/>
<dbReference type="RefSeq" id="XP_038975796.1">
    <property type="nucleotide sequence ID" value="XM_039119868.1"/>
</dbReference>
<dbReference type="GeneID" id="120106816"/>
<dbReference type="KEGG" id="pda:120106816"/>
<evidence type="ECO:0000256" key="4">
    <source>
        <dbReference type="ARBA" id="ARBA00022786"/>
    </source>
</evidence>
<dbReference type="InterPro" id="IPR000197">
    <property type="entry name" value="Znf_TAZ"/>
</dbReference>
<keyword evidence="4" id="KW-0833">Ubl conjugation pathway</keyword>
<dbReference type="GO" id="GO:0006355">
    <property type="term" value="P:regulation of DNA-templated transcription"/>
    <property type="evidence" value="ECO:0007669"/>
    <property type="project" value="UniProtKB-ARBA"/>
</dbReference>
<dbReference type="GO" id="GO:0042542">
    <property type="term" value="P:response to hydrogen peroxide"/>
    <property type="evidence" value="ECO:0007669"/>
    <property type="project" value="UniProtKB-ARBA"/>
</dbReference>
<dbReference type="GO" id="GO:0009751">
    <property type="term" value="P:response to salicylic acid"/>
    <property type="evidence" value="ECO:0007669"/>
    <property type="project" value="UniProtKB-ARBA"/>
</dbReference>
<dbReference type="GO" id="GO:0005516">
    <property type="term" value="F:calmodulin binding"/>
    <property type="evidence" value="ECO:0007669"/>
    <property type="project" value="UniProtKB-ARBA"/>
</dbReference>
<dbReference type="PANTHER" id="PTHR46287">
    <property type="entry name" value="BTB/POZ AND TAZ DOMAIN-CONTAINING PROTEIN 3-RELATED"/>
    <property type="match status" value="1"/>
</dbReference>
<comment type="pathway">
    <text evidence="1">Protein modification; protein ubiquitination.</text>
</comment>
<evidence type="ECO:0000313" key="9">
    <source>
        <dbReference type="RefSeq" id="XP_038975796.1"/>
    </source>
</evidence>
<dbReference type="FunFam" id="1.25.40.420:FF:000012">
    <property type="entry name" value="BTB/POZ and TAZ domain-containing protein 2"/>
    <property type="match status" value="1"/>
</dbReference>
<dbReference type="Gene3D" id="3.30.710.10">
    <property type="entry name" value="Potassium Channel Kv1.1, Chain A"/>
    <property type="match status" value="1"/>
</dbReference>
<evidence type="ECO:0000313" key="8">
    <source>
        <dbReference type="Proteomes" id="UP000228380"/>
    </source>
</evidence>
<keyword evidence="2" id="KW-0479">Metal-binding</keyword>
<reference evidence="9" key="1">
    <citation type="submission" date="2025-08" db="UniProtKB">
        <authorList>
            <consortium name="RefSeq"/>
        </authorList>
    </citation>
    <scope>IDENTIFICATION</scope>
    <source>
        <tissue evidence="9">Young leaves</tissue>
    </source>
</reference>